<comment type="similarity">
    <text evidence="1 5">Belongs to the TUBGCP family.</text>
</comment>
<keyword evidence="4 5" id="KW-0206">Cytoskeleton</keyword>
<dbReference type="AlphaFoldDB" id="M3JZN6"/>
<evidence type="ECO:0000259" key="7">
    <source>
        <dbReference type="Pfam" id="PF04130"/>
    </source>
</evidence>
<dbReference type="Gene3D" id="1.20.120.1900">
    <property type="entry name" value="Gamma-tubulin complex, C-terminal domain"/>
    <property type="match status" value="1"/>
</dbReference>
<evidence type="ECO:0000256" key="6">
    <source>
        <dbReference type="SAM" id="MobiDB-lite"/>
    </source>
</evidence>
<dbReference type="GO" id="GO:0007020">
    <property type="term" value="P:microtubule nucleation"/>
    <property type="evidence" value="ECO:0007669"/>
    <property type="project" value="InterPro"/>
</dbReference>
<reference evidence="9 10" key="1">
    <citation type="submission" date="2013-02" db="EMBL/GenBank/DDBJ databases">
        <title>Genome sequence of Candida maltosa Xu316, a potential industrial strain for xylitol and ethanol production.</title>
        <authorList>
            <person name="Yu J."/>
            <person name="Wang Q."/>
            <person name="Geng X."/>
            <person name="Bao W."/>
            <person name="He P."/>
            <person name="Cai J."/>
        </authorList>
    </citation>
    <scope>NUCLEOTIDE SEQUENCE [LARGE SCALE GENOMIC DNA]</scope>
    <source>
        <strain evidence="10">Xu316</strain>
    </source>
</reference>
<dbReference type="PANTHER" id="PTHR19302">
    <property type="entry name" value="GAMMA TUBULIN COMPLEX PROTEIN"/>
    <property type="match status" value="1"/>
</dbReference>
<dbReference type="InterPro" id="IPR042241">
    <property type="entry name" value="GCP_C_sf"/>
</dbReference>
<dbReference type="HOGENOM" id="CLU_007738_2_0_1"/>
<evidence type="ECO:0000256" key="2">
    <source>
        <dbReference type="ARBA" id="ARBA00022490"/>
    </source>
</evidence>
<dbReference type="GO" id="GO:0051225">
    <property type="term" value="P:spindle assembly"/>
    <property type="evidence" value="ECO:0007669"/>
    <property type="project" value="TreeGrafter"/>
</dbReference>
<keyword evidence="3 5" id="KW-0493">Microtubule</keyword>
<dbReference type="GO" id="GO:0000922">
    <property type="term" value="C:spindle pole"/>
    <property type="evidence" value="ECO:0007669"/>
    <property type="project" value="InterPro"/>
</dbReference>
<dbReference type="Proteomes" id="UP000011777">
    <property type="component" value="Unassembled WGS sequence"/>
</dbReference>
<dbReference type="GO" id="GO:0031122">
    <property type="term" value="P:cytoplasmic microtubule organization"/>
    <property type="evidence" value="ECO:0007669"/>
    <property type="project" value="TreeGrafter"/>
</dbReference>
<dbReference type="InterPro" id="IPR007259">
    <property type="entry name" value="GCP"/>
</dbReference>
<feature type="domain" description="Gamma tubulin complex component C-terminal" evidence="7">
    <location>
        <begin position="470"/>
        <end position="895"/>
    </location>
</feature>
<evidence type="ECO:0000313" key="9">
    <source>
        <dbReference type="EMBL" id="EMG48480.1"/>
    </source>
</evidence>
<dbReference type="Pfam" id="PF04130">
    <property type="entry name" value="GCP_C_terminal"/>
    <property type="match status" value="1"/>
</dbReference>
<gene>
    <name evidence="9" type="ORF">G210_0939</name>
</gene>
<comment type="subcellular location">
    <subcellularLocation>
        <location evidence="5">Cytoplasm</location>
        <location evidence="5">Cytoskeleton</location>
        <location evidence="5">Microtubule organizing center</location>
    </subcellularLocation>
</comment>
<dbReference type="GO" id="GO:0051321">
    <property type="term" value="P:meiotic cell cycle"/>
    <property type="evidence" value="ECO:0007669"/>
    <property type="project" value="TreeGrafter"/>
</dbReference>
<evidence type="ECO:0000256" key="4">
    <source>
        <dbReference type="ARBA" id="ARBA00023212"/>
    </source>
</evidence>
<feature type="compositionally biased region" description="Low complexity" evidence="6">
    <location>
        <begin position="40"/>
        <end position="52"/>
    </location>
</feature>
<evidence type="ECO:0000256" key="5">
    <source>
        <dbReference type="RuleBase" id="RU363050"/>
    </source>
</evidence>
<dbReference type="InterPro" id="IPR040457">
    <property type="entry name" value="GCP_C"/>
</dbReference>
<keyword evidence="2 5" id="KW-0963">Cytoplasm</keyword>
<dbReference type="GO" id="GO:0051011">
    <property type="term" value="F:microtubule minus-end binding"/>
    <property type="evidence" value="ECO:0007669"/>
    <property type="project" value="TreeGrafter"/>
</dbReference>
<name>M3JZN6_CANMX</name>
<organism evidence="9 10">
    <name type="scientific">Candida maltosa (strain Xu316)</name>
    <name type="common">Yeast</name>
    <dbReference type="NCBI Taxonomy" id="1245528"/>
    <lineage>
        <taxon>Eukaryota</taxon>
        <taxon>Fungi</taxon>
        <taxon>Dikarya</taxon>
        <taxon>Ascomycota</taxon>
        <taxon>Saccharomycotina</taxon>
        <taxon>Pichiomycetes</taxon>
        <taxon>Debaryomycetaceae</taxon>
        <taxon>Candida/Lodderomyces clade</taxon>
        <taxon>Candida</taxon>
    </lineage>
</organism>
<proteinExistence type="inferred from homology"/>
<evidence type="ECO:0000313" key="10">
    <source>
        <dbReference type="Proteomes" id="UP000011777"/>
    </source>
</evidence>
<dbReference type="OrthoDB" id="2192946at2759"/>
<dbReference type="GO" id="GO:0000930">
    <property type="term" value="C:gamma-tubulin complex"/>
    <property type="evidence" value="ECO:0007669"/>
    <property type="project" value="TreeGrafter"/>
</dbReference>
<dbReference type="EMBL" id="AOGT01001091">
    <property type="protein sequence ID" value="EMG48480.1"/>
    <property type="molecule type" value="Genomic_DNA"/>
</dbReference>
<dbReference type="GO" id="GO:0005874">
    <property type="term" value="C:microtubule"/>
    <property type="evidence" value="ECO:0007669"/>
    <property type="project" value="UniProtKB-KW"/>
</dbReference>
<keyword evidence="10" id="KW-1185">Reference proteome</keyword>
<evidence type="ECO:0000259" key="8">
    <source>
        <dbReference type="Pfam" id="PF17681"/>
    </source>
</evidence>
<comment type="caution">
    <text evidence="9">The sequence shown here is derived from an EMBL/GenBank/DDBJ whole genome shotgun (WGS) entry which is preliminary data.</text>
</comment>
<dbReference type="OMA" id="QNMSGDP"/>
<evidence type="ECO:0000256" key="1">
    <source>
        <dbReference type="ARBA" id="ARBA00010337"/>
    </source>
</evidence>
<dbReference type="InterPro" id="IPR041470">
    <property type="entry name" value="GCP_N"/>
</dbReference>
<evidence type="ECO:0000256" key="3">
    <source>
        <dbReference type="ARBA" id="ARBA00022701"/>
    </source>
</evidence>
<dbReference type="GO" id="GO:0043015">
    <property type="term" value="F:gamma-tubulin binding"/>
    <property type="evidence" value="ECO:0007669"/>
    <property type="project" value="InterPro"/>
</dbReference>
<dbReference type="GO" id="GO:0005816">
    <property type="term" value="C:spindle pole body"/>
    <property type="evidence" value="ECO:0007669"/>
    <property type="project" value="UniProtKB-ARBA"/>
</dbReference>
<dbReference type="PANTHER" id="PTHR19302:SF33">
    <property type="entry name" value="GAMMA-TUBULIN COMPLEX COMPONENT 5"/>
    <property type="match status" value="1"/>
</dbReference>
<protein>
    <recommendedName>
        <fullName evidence="5">Spindle pole body component</fullName>
    </recommendedName>
</protein>
<feature type="region of interest" description="Disordered" evidence="6">
    <location>
        <begin position="20"/>
        <end position="52"/>
    </location>
</feature>
<sequence>MNTFSSPHNIVRDYSDITHQSPLHSQHHQSPDHQHSIFRQQQQQHPHQQQQPDYVSLIDEDLNGKNDIDIMSSCVIDTKIYKSQKVQGPLMSQITNLNIQQALIIRELIFTLLGHEGHYIQFTRTYDYNSVHSRIEGPDFKIAKNLDISLKNITKKLVKFGKYYSGLRSFIQVYDNKKYGCVVQKFCYEVSEFLSKYQAVMINVEHEFKFNRNFNLNMLDQLLHQEISNELTHLYQIALEINRITEERSKITQMEILVDFRNAPVPNATAAAAAAAEANTSVNGEKEANSSYAKSDCCKGGLLLQIIQERMIYYKGDPTSLNFLTNLFNIVSSDYTAMLNQWLREGSVDDPYDEFMIKEKKVPSQYRKAFQNRSQYYWSDLFLIKTDGLLNQFKNPSIQSKILNTGKYLTIFKRCTGLTTFDTLKEQLTTISNLNASDLELKIDQFHQRANKMLLKLLFEGYHLPEVVNIFQKLFLFSESKSIDDFVTTSFNDLKRNKSRTSVSRLQKQYDDIFKFKIENKVGIHPSIYDVLLENQKFSIGSESFYSSVEELLERDQQNSAGFDGNYQDRFGVPPMLDDDSGVSGVSVDSTNETAKHEPTISCAKLSVSLPFPLNLIFNQQLLCKYQIMFQLIINVKLVAKFNSINWQEINYSHIWTHPRYDPRVKKFILRCRVLHSRVCSFITLFESYVVYDVVNHNFEKIQKILSQTANILSASEVGSNITNEADQIFNGTLLGGANFNTNNNNSIFDSKIRARSRGNETEELVTVEQLMEHLSKYSSSLMYGSLIRREDSFDQLRKVLEFIFQFNNYIIQVKRLLVLLDPELYDEYSKEFPKKFNKPMDPQSIEKRFQRLSDSFLAQYEKFGETILSFLDTMKKIGQKQNQALLELSDRLDMCFPG</sequence>
<dbReference type="GO" id="GO:0000278">
    <property type="term" value="P:mitotic cell cycle"/>
    <property type="evidence" value="ECO:0007669"/>
    <property type="project" value="TreeGrafter"/>
</dbReference>
<feature type="domain" description="Gamma tubulin complex component protein N-terminal" evidence="8">
    <location>
        <begin position="105"/>
        <end position="460"/>
    </location>
</feature>
<dbReference type="eggNOG" id="KOG2001">
    <property type="taxonomic scope" value="Eukaryota"/>
</dbReference>
<dbReference type="STRING" id="1245528.M3JZN6"/>
<accession>M3JZN6</accession>
<dbReference type="Pfam" id="PF17681">
    <property type="entry name" value="GCP_N_terminal"/>
    <property type="match status" value="1"/>
</dbReference>